<gene>
    <name evidence="1" type="ORF">BEH_06400</name>
</gene>
<proteinExistence type="predicted"/>
<name>A0A0H4KG55_9BACI</name>
<evidence type="ECO:0000313" key="1">
    <source>
        <dbReference type="EMBL" id="AKO91766.1"/>
    </source>
</evidence>
<dbReference type="EMBL" id="CP011974">
    <property type="protein sequence ID" value="AKO91766.1"/>
    <property type="molecule type" value="Genomic_DNA"/>
</dbReference>
<dbReference type="AlphaFoldDB" id="A0A0H4KG55"/>
<dbReference type="Proteomes" id="UP000036202">
    <property type="component" value="Chromosome"/>
</dbReference>
<dbReference type="RefSeq" id="WP_040058151.1">
    <property type="nucleotide sequence ID" value="NZ_CP011974.1"/>
</dbReference>
<dbReference type="GeneID" id="93702523"/>
<evidence type="ECO:0000313" key="2">
    <source>
        <dbReference type="Proteomes" id="UP000036202"/>
    </source>
</evidence>
<accession>A0A1X7F6L6</accession>
<organism evidence="1 2">
    <name type="scientific">Priestia filamentosa</name>
    <dbReference type="NCBI Taxonomy" id="1402861"/>
    <lineage>
        <taxon>Bacteria</taxon>
        <taxon>Bacillati</taxon>
        <taxon>Bacillota</taxon>
        <taxon>Bacilli</taxon>
        <taxon>Bacillales</taxon>
        <taxon>Bacillaceae</taxon>
        <taxon>Priestia</taxon>
    </lineage>
</organism>
<dbReference type="PATRIC" id="fig|135735.6.peg.1284"/>
<protein>
    <submittedName>
        <fullName evidence="1">Uncharacterized protein</fullName>
    </submittedName>
</protein>
<dbReference type="KEGG" id="beo:BEH_06400"/>
<reference evidence="1 2" key="1">
    <citation type="journal article" date="2015" name="PLoS ONE">
        <title>Genome Sequence of Bacillus endophyticus and Analysis of Its Companion Mechanism in the Ketogulonigenium vulgare-Bacillus Strain Consortium.</title>
        <authorList>
            <person name="Jia N."/>
            <person name="Du J."/>
            <person name="Ding M.Z."/>
            <person name="Gao F."/>
            <person name="Yuan Y.J."/>
        </authorList>
    </citation>
    <scope>NUCLEOTIDE SEQUENCE [LARGE SCALE GENOMIC DNA]</scope>
    <source>
        <strain evidence="1 2">Hbe603</strain>
    </source>
</reference>
<reference evidence="2" key="2">
    <citation type="submission" date="2015-06" db="EMBL/GenBank/DDBJ databases">
        <title>Genome Sequence of Bacillus endophyticus and Analysis of its Companion Mechanism in the Ketogulonigenium vulgare-Bacillus strain Consortium.</title>
        <authorList>
            <person name="Jia N."/>
            <person name="Du J."/>
            <person name="Ding M.-Z."/>
            <person name="Gao F."/>
            <person name="Yuan Y.-J."/>
        </authorList>
    </citation>
    <scope>NUCLEOTIDE SEQUENCE [LARGE SCALE GENOMIC DNA]</scope>
    <source>
        <strain evidence="2">Hbe603</strain>
    </source>
</reference>
<sequence length="74" mass="8508">MNEPNENQDEYRKGKRIFWLIWIVPIIGALVVAAVAFLMQPTPNEKPRDIGPPAPKVPHEQSTSYIVDMDHFHI</sequence>
<keyword evidence="2" id="KW-1185">Reference proteome</keyword>
<accession>A0A0H4KG55</accession>
<dbReference type="OrthoDB" id="9806984at2"/>